<evidence type="ECO:0000256" key="2">
    <source>
        <dbReference type="ARBA" id="ARBA00004914"/>
    </source>
</evidence>
<feature type="transmembrane region" description="Helical" evidence="11">
    <location>
        <begin position="254"/>
        <end position="270"/>
    </location>
</feature>
<protein>
    <submittedName>
        <fullName evidence="12">Uncharacterized protein</fullName>
    </submittedName>
</protein>
<proteinExistence type="inferred from homology"/>
<gene>
    <name evidence="12" type="ORF">GSCOC_T00003945001</name>
</gene>
<dbReference type="Gene3D" id="1.20.1250.20">
    <property type="entry name" value="MFS general substrate transporter like domains"/>
    <property type="match status" value="1"/>
</dbReference>
<evidence type="ECO:0000256" key="10">
    <source>
        <dbReference type="ARBA" id="ARBA00044504"/>
    </source>
</evidence>
<feature type="transmembrane region" description="Helical" evidence="11">
    <location>
        <begin position="320"/>
        <end position="342"/>
    </location>
</feature>
<dbReference type="EMBL" id="HG739892">
    <property type="protein sequence ID" value="CDP19968.1"/>
    <property type="molecule type" value="Genomic_DNA"/>
</dbReference>
<comment type="similarity">
    <text evidence="10">Belongs to the major facilitator superfamily. Phosphate:H(+) symporter (TC 2.A.1.9) family.</text>
</comment>
<reference evidence="13" key="1">
    <citation type="journal article" date="2014" name="Science">
        <title>The coffee genome provides insight into the convergent evolution of caffeine biosynthesis.</title>
        <authorList>
            <person name="Denoeud F."/>
            <person name="Carretero-Paulet L."/>
            <person name="Dereeper A."/>
            <person name="Droc G."/>
            <person name="Guyot R."/>
            <person name="Pietrella M."/>
            <person name="Zheng C."/>
            <person name="Alberti A."/>
            <person name="Anthony F."/>
            <person name="Aprea G."/>
            <person name="Aury J.M."/>
            <person name="Bento P."/>
            <person name="Bernard M."/>
            <person name="Bocs S."/>
            <person name="Campa C."/>
            <person name="Cenci A."/>
            <person name="Combes M.C."/>
            <person name="Crouzillat D."/>
            <person name="Da Silva C."/>
            <person name="Daddiego L."/>
            <person name="De Bellis F."/>
            <person name="Dussert S."/>
            <person name="Garsmeur O."/>
            <person name="Gayraud T."/>
            <person name="Guignon V."/>
            <person name="Jahn K."/>
            <person name="Jamilloux V."/>
            <person name="Joet T."/>
            <person name="Labadie K."/>
            <person name="Lan T."/>
            <person name="Leclercq J."/>
            <person name="Lepelley M."/>
            <person name="Leroy T."/>
            <person name="Li L.T."/>
            <person name="Librado P."/>
            <person name="Lopez L."/>
            <person name="Munoz A."/>
            <person name="Noel B."/>
            <person name="Pallavicini A."/>
            <person name="Perrotta G."/>
            <person name="Poncet V."/>
            <person name="Pot D."/>
            <person name="Priyono X."/>
            <person name="Rigoreau M."/>
            <person name="Rouard M."/>
            <person name="Rozas J."/>
            <person name="Tranchant-Dubreuil C."/>
            <person name="VanBuren R."/>
            <person name="Zhang Q."/>
            <person name="Andrade A.C."/>
            <person name="Argout X."/>
            <person name="Bertrand B."/>
            <person name="de Kochko A."/>
            <person name="Graziosi G."/>
            <person name="Henry R.J."/>
            <person name="Jayarama X."/>
            <person name="Ming R."/>
            <person name="Nagai C."/>
            <person name="Rounsley S."/>
            <person name="Sankoff D."/>
            <person name="Giuliano G."/>
            <person name="Albert V.A."/>
            <person name="Wincker P."/>
            <person name="Lashermes P."/>
        </authorList>
    </citation>
    <scope>NUCLEOTIDE SEQUENCE [LARGE SCALE GENOMIC DNA]</scope>
    <source>
        <strain evidence="13">cv. DH200-94</strain>
    </source>
</reference>
<dbReference type="InterPro" id="IPR005989">
    <property type="entry name" value="Suc_symporter_pln"/>
</dbReference>
<comment type="subcellular location">
    <subcellularLocation>
        <location evidence="1">Membrane</location>
        <topology evidence="1">Multi-pass membrane protein</topology>
    </subcellularLocation>
</comment>
<dbReference type="PANTHER" id="PTHR19432">
    <property type="entry name" value="SUGAR TRANSPORTER"/>
    <property type="match status" value="1"/>
</dbReference>
<comment type="pathway">
    <text evidence="2">Glycan biosynthesis; sucrose metabolism.</text>
</comment>
<dbReference type="OMA" id="WNIVVIS"/>
<keyword evidence="8 11" id="KW-1133">Transmembrane helix</keyword>
<dbReference type="NCBIfam" id="TIGR01301">
    <property type="entry name" value="GPH_sucrose"/>
    <property type="match status" value="1"/>
</dbReference>
<evidence type="ECO:0000256" key="11">
    <source>
        <dbReference type="SAM" id="Phobius"/>
    </source>
</evidence>
<evidence type="ECO:0000256" key="3">
    <source>
        <dbReference type="ARBA" id="ARBA00007134"/>
    </source>
</evidence>
<feature type="transmembrane region" description="Helical" evidence="11">
    <location>
        <begin position="54"/>
        <end position="71"/>
    </location>
</feature>
<evidence type="ECO:0000256" key="7">
    <source>
        <dbReference type="ARBA" id="ARBA00022847"/>
    </source>
</evidence>
<dbReference type="OrthoDB" id="28755at2759"/>
<evidence type="ECO:0000313" key="12">
    <source>
        <dbReference type="EMBL" id="CDP19968.1"/>
    </source>
</evidence>
<dbReference type="CDD" id="cd17313">
    <property type="entry name" value="MFS_SLC45_SUC"/>
    <property type="match status" value="1"/>
</dbReference>
<dbReference type="SUPFAM" id="SSF103473">
    <property type="entry name" value="MFS general substrate transporter"/>
    <property type="match status" value="1"/>
</dbReference>
<dbReference type="InParanoid" id="A0A068VJW8"/>
<dbReference type="InterPro" id="IPR036259">
    <property type="entry name" value="MFS_trans_sf"/>
</dbReference>
<feature type="transmembrane region" description="Helical" evidence="11">
    <location>
        <begin position="172"/>
        <end position="193"/>
    </location>
</feature>
<keyword evidence="4" id="KW-0813">Transport</keyword>
<dbReference type="Proteomes" id="UP000295252">
    <property type="component" value="Chromosome II"/>
</dbReference>
<keyword evidence="5" id="KW-0762">Sugar transport</keyword>
<accession>A0A068VJW8</accession>
<dbReference type="Pfam" id="PF13347">
    <property type="entry name" value="MFS_2"/>
    <property type="match status" value="1"/>
</dbReference>
<dbReference type="GO" id="GO:0005985">
    <property type="term" value="P:sucrose metabolic process"/>
    <property type="evidence" value="ECO:0007669"/>
    <property type="project" value="UniProtKB-UniPathway"/>
</dbReference>
<feature type="transmembrane region" description="Helical" evidence="11">
    <location>
        <begin position="277"/>
        <end position="300"/>
    </location>
</feature>
<feature type="transmembrane region" description="Helical" evidence="11">
    <location>
        <begin position="214"/>
        <end position="234"/>
    </location>
</feature>
<evidence type="ECO:0000256" key="4">
    <source>
        <dbReference type="ARBA" id="ARBA00022448"/>
    </source>
</evidence>
<evidence type="ECO:0000256" key="6">
    <source>
        <dbReference type="ARBA" id="ARBA00022692"/>
    </source>
</evidence>
<feature type="transmembrane region" description="Helical" evidence="11">
    <location>
        <begin position="22"/>
        <end position="42"/>
    </location>
</feature>
<feature type="transmembrane region" description="Helical" evidence="11">
    <location>
        <begin position="354"/>
        <end position="374"/>
    </location>
</feature>
<feature type="transmembrane region" description="Helical" evidence="11">
    <location>
        <begin position="471"/>
        <end position="494"/>
    </location>
</feature>
<dbReference type="PANTHER" id="PTHR19432:SF70">
    <property type="entry name" value="SUCROSE TRANSPORT PROTEIN SUC1-RELATED"/>
    <property type="match status" value="1"/>
</dbReference>
<dbReference type="GO" id="GO:0005773">
    <property type="term" value="C:vacuole"/>
    <property type="evidence" value="ECO:0007669"/>
    <property type="project" value="TreeGrafter"/>
</dbReference>
<evidence type="ECO:0000256" key="9">
    <source>
        <dbReference type="ARBA" id="ARBA00023136"/>
    </source>
</evidence>
<evidence type="ECO:0000313" key="13">
    <source>
        <dbReference type="Proteomes" id="UP000295252"/>
    </source>
</evidence>
<sequence>MVFQEFEDLNPQYDTSSSIKKLALVASIAAAVHYGWALQLSLLTPYIQLLGVPHKWAAFVWLCGPISGLLIQPTIGHYSDCCTSRFGRRRPFIVVGAILLCIAVFLIGFAADIGHMFGDSLGTRTKPRAVALFVLGFWILDISNNLIQGPCRALLADLCGHNEAKLTIGNSLFAFFMAVGNMIGYALGSYVSFYHLFPFTKTQACDIYCANLKTCFICGVFFVIITTTLVVTFVREEALDPSIFPKKGVFHDEEAQLSFFGQLLLVIGNLPKPMKNLLIVTALNWIGWFPFTMFSTDWMGKEVYGGQANGNAQDIQLYQLGVWTGTMGLMLYVVVLGTVSLFMEPLVRMIGNVAKVWGIGNFVLAICMVMTTYITKMAIDARQLVDSTASKGLITPPPSVKISSLSLFAILGIPQAVTYSIPFALASIYSNESGTGQGLGLGVLNLAIVIPQMFVAVSSGQLDDVYYDSNLPAFLMGAIAAGLSGTLAFTLLSVNQQPTN</sequence>
<dbReference type="PhylomeDB" id="A0A068VJW8"/>
<keyword evidence="6 11" id="KW-0812">Transmembrane</keyword>
<dbReference type="Gramene" id="CDP19968">
    <property type="protein sequence ID" value="CDP19968"/>
    <property type="gene ID" value="GSCOC_T00003945001"/>
</dbReference>
<dbReference type="GO" id="GO:0005886">
    <property type="term" value="C:plasma membrane"/>
    <property type="evidence" value="ECO:0007669"/>
    <property type="project" value="InterPro"/>
</dbReference>
<organism evidence="12 13">
    <name type="scientific">Coffea canephora</name>
    <name type="common">Robusta coffee</name>
    <dbReference type="NCBI Taxonomy" id="49390"/>
    <lineage>
        <taxon>Eukaryota</taxon>
        <taxon>Viridiplantae</taxon>
        <taxon>Streptophyta</taxon>
        <taxon>Embryophyta</taxon>
        <taxon>Tracheophyta</taxon>
        <taxon>Spermatophyta</taxon>
        <taxon>Magnoliopsida</taxon>
        <taxon>eudicotyledons</taxon>
        <taxon>Gunneridae</taxon>
        <taxon>Pentapetalae</taxon>
        <taxon>asterids</taxon>
        <taxon>lamiids</taxon>
        <taxon>Gentianales</taxon>
        <taxon>Rubiaceae</taxon>
        <taxon>Ixoroideae</taxon>
        <taxon>Gardenieae complex</taxon>
        <taxon>Bertiereae - Coffeeae clade</taxon>
        <taxon>Coffeeae</taxon>
        <taxon>Coffea</taxon>
    </lineage>
</organism>
<keyword evidence="9 11" id="KW-0472">Membrane</keyword>
<evidence type="ECO:0000256" key="1">
    <source>
        <dbReference type="ARBA" id="ARBA00004141"/>
    </source>
</evidence>
<dbReference type="UniPathway" id="UPA00238"/>
<name>A0A068VJW8_COFCA</name>
<keyword evidence="7" id="KW-0769">Symport</keyword>
<feature type="transmembrane region" description="Helical" evidence="11">
    <location>
        <begin position="438"/>
        <end position="459"/>
    </location>
</feature>
<dbReference type="AlphaFoldDB" id="A0A068VJW8"/>
<feature type="transmembrane region" description="Helical" evidence="11">
    <location>
        <begin position="405"/>
        <end position="426"/>
    </location>
</feature>
<keyword evidence="13" id="KW-1185">Reference proteome</keyword>
<comment type="similarity">
    <text evidence="3">Belongs to the glycoside-pentoside-hexuronide (GPH) cation symporter transporter (TC 2.A.2.4) family.</text>
</comment>
<feature type="transmembrane region" description="Helical" evidence="11">
    <location>
        <begin position="92"/>
        <end position="111"/>
    </location>
</feature>
<dbReference type="STRING" id="49390.A0A068VJW8"/>
<dbReference type="GO" id="GO:0008506">
    <property type="term" value="F:sucrose:proton symporter activity"/>
    <property type="evidence" value="ECO:0007669"/>
    <property type="project" value="TreeGrafter"/>
</dbReference>
<evidence type="ECO:0000256" key="8">
    <source>
        <dbReference type="ARBA" id="ARBA00022989"/>
    </source>
</evidence>
<evidence type="ECO:0000256" key="5">
    <source>
        <dbReference type="ARBA" id="ARBA00022597"/>
    </source>
</evidence>